<accession>A0ACB7TA42</accession>
<protein>
    <submittedName>
        <fullName evidence="1">Uncharacterized protein</fullName>
    </submittedName>
</protein>
<comment type="caution">
    <text evidence="1">The sequence shown here is derived from an EMBL/GenBank/DDBJ whole genome shotgun (WGS) entry which is preliminary data.</text>
</comment>
<gene>
    <name evidence="1" type="ORF">HPB50_000321</name>
</gene>
<reference evidence="1" key="1">
    <citation type="submission" date="2020-05" db="EMBL/GenBank/DDBJ databases">
        <title>Large-scale comparative analyses of tick genomes elucidate their genetic diversity and vector capacities.</title>
        <authorList>
            <person name="Jia N."/>
            <person name="Wang J."/>
            <person name="Shi W."/>
            <person name="Du L."/>
            <person name="Sun Y."/>
            <person name="Zhan W."/>
            <person name="Jiang J."/>
            <person name="Wang Q."/>
            <person name="Zhang B."/>
            <person name="Ji P."/>
            <person name="Sakyi L.B."/>
            <person name="Cui X."/>
            <person name="Yuan T."/>
            <person name="Jiang B."/>
            <person name="Yang W."/>
            <person name="Lam T.T.-Y."/>
            <person name="Chang Q."/>
            <person name="Ding S."/>
            <person name="Wang X."/>
            <person name="Zhu J."/>
            <person name="Ruan X."/>
            <person name="Zhao L."/>
            <person name="Wei J."/>
            <person name="Que T."/>
            <person name="Du C."/>
            <person name="Cheng J."/>
            <person name="Dai P."/>
            <person name="Han X."/>
            <person name="Huang E."/>
            <person name="Gao Y."/>
            <person name="Liu J."/>
            <person name="Shao H."/>
            <person name="Ye R."/>
            <person name="Li L."/>
            <person name="Wei W."/>
            <person name="Wang X."/>
            <person name="Wang C."/>
            <person name="Yang T."/>
            <person name="Huo Q."/>
            <person name="Li W."/>
            <person name="Guo W."/>
            <person name="Chen H."/>
            <person name="Zhou L."/>
            <person name="Ni X."/>
            <person name="Tian J."/>
            <person name="Zhou Y."/>
            <person name="Sheng Y."/>
            <person name="Liu T."/>
            <person name="Pan Y."/>
            <person name="Xia L."/>
            <person name="Li J."/>
            <person name="Zhao F."/>
            <person name="Cao W."/>
        </authorList>
    </citation>
    <scope>NUCLEOTIDE SEQUENCE</scope>
    <source>
        <strain evidence="1">Hyas-2018</strain>
    </source>
</reference>
<dbReference type="EMBL" id="CM023481">
    <property type="protein sequence ID" value="KAH6943880.1"/>
    <property type="molecule type" value="Genomic_DNA"/>
</dbReference>
<name>A0ACB7TA42_HYAAI</name>
<organism evidence="1 2">
    <name type="scientific">Hyalomma asiaticum</name>
    <name type="common">Tick</name>
    <dbReference type="NCBI Taxonomy" id="266040"/>
    <lineage>
        <taxon>Eukaryota</taxon>
        <taxon>Metazoa</taxon>
        <taxon>Ecdysozoa</taxon>
        <taxon>Arthropoda</taxon>
        <taxon>Chelicerata</taxon>
        <taxon>Arachnida</taxon>
        <taxon>Acari</taxon>
        <taxon>Parasitiformes</taxon>
        <taxon>Ixodida</taxon>
        <taxon>Ixodoidea</taxon>
        <taxon>Ixodidae</taxon>
        <taxon>Hyalomminae</taxon>
        <taxon>Hyalomma</taxon>
    </lineage>
</organism>
<evidence type="ECO:0000313" key="2">
    <source>
        <dbReference type="Proteomes" id="UP000821845"/>
    </source>
</evidence>
<evidence type="ECO:0000313" key="1">
    <source>
        <dbReference type="EMBL" id="KAH6943880.1"/>
    </source>
</evidence>
<sequence>MGLRQGAVSDTSFSWGSSTARNEMAAADIGAAAGGFEKVMTIGQLREPVANANLIPRNLGYIGFALADEDFVATEDLTIEEPPASGFKKETIADNIALDVEGDSVGALQAEASAAAIVAVDTSRMYLGSEPGICAQLNNPHKMHAGDP</sequence>
<proteinExistence type="predicted"/>
<dbReference type="Proteomes" id="UP000821845">
    <property type="component" value="Chromosome 1"/>
</dbReference>
<keyword evidence="2" id="KW-1185">Reference proteome</keyword>